<dbReference type="Proteomes" id="UP000188820">
    <property type="component" value="Unassembled WGS sequence"/>
</dbReference>
<organism evidence="1 2">
    <name type="scientific">Rodentibacter caecimuris</name>
    <dbReference type="NCBI Taxonomy" id="1796644"/>
    <lineage>
        <taxon>Bacteria</taxon>
        <taxon>Pseudomonadati</taxon>
        <taxon>Pseudomonadota</taxon>
        <taxon>Gammaproteobacteria</taxon>
        <taxon>Pasteurellales</taxon>
        <taxon>Pasteurellaceae</taxon>
        <taxon>Rodentibacter</taxon>
    </lineage>
</organism>
<evidence type="ECO:0000313" key="2">
    <source>
        <dbReference type="Proteomes" id="UP000188820"/>
    </source>
</evidence>
<name>A0ABX3KZN4_9PAST</name>
<gene>
    <name evidence="1" type="ORF">BKG89_01055</name>
</gene>
<protein>
    <submittedName>
        <fullName evidence="1">Uncharacterized protein</fullName>
    </submittedName>
</protein>
<sequence>MRYDYGNENQPKQGEIFIRQKPSFYLLVNEKRKSSTSSPTLTSPRNMDFLYSEAMNIEGIVKRVQKKEMAKRQ</sequence>
<accession>A0ABX3KZN4</accession>
<keyword evidence="2" id="KW-1185">Reference proteome</keyword>
<proteinExistence type="predicted"/>
<comment type="caution">
    <text evidence="1">The sequence shown here is derived from an EMBL/GenBank/DDBJ whole genome shotgun (WGS) entry which is preliminary data.</text>
</comment>
<reference evidence="1 2" key="1">
    <citation type="submission" date="2016-10" db="EMBL/GenBank/DDBJ databases">
        <title>Rodentibacter gen. nov. and new species.</title>
        <authorList>
            <person name="Christensen H."/>
        </authorList>
    </citation>
    <scope>NUCLEOTIDE SEQUENCE [LARGE SCALE GENOMIC DNA]</scope>
    <source>
        <strain evidence="1 2">1998236014</strain>
    </source>
</reference>
<evidence type="ECO:0000313" key="1">
    <source>
        <dbReference type="EMBL" id="OOF71135.1"/>
    </source>
</evidence>
<dbReference type="EMBL" id="MLAA01000004">
    <property type="protein sequence ID" value="OOF71135.1"/>
    <property type="molecule type" value="Genomic_DNA"/>
</dbReference>